<keyword evidence="4" id="KW-1185">Reference proteome</keyword>
<organism evidence="3 4">
    <name type="scientific">Sphingobacterium alkalisoli</name>
    <dbReference type="NCBI Taxonomy" id="1874115"/>
    <lineage>
        <taxon>Bacteria</taxon>
        <taxon>Pseudomonadati</taxon>
        <taxon>Bacteroidota</taxon>
        <taxon>Sphingobacteriia</taxon>
        <taxon>Sphingobacteriales</taxon>
        <taxon>Sphingobacteriaceae</taxon>
        <taxon>Sphingobacterium</taxon>
    </lineage>
</organism>
<feature type="domain" description="Thiopeptide-type bacteriocin biosynthesis" evidence="2">
    <location>
        <begin position="663"/>
        <end position="911"/>
    </location>
</feature>
<dbReference type="InterPro" id="IPR023809">
    <property type="entry name" value="Thiopep_bacteriocin_synth_dom"/>
</dbReference>
<reference evidence="3 4" key="1">
    <citation type="submission" date="2019-04" db="EMBL/GenBank/DDBJ databases">
        <title>Sphingobacterium olei sp. nov., isolated from oil-contaminated soil.</title>
        <authorList>
            <person name="Liu B."/>
        </authorList>
    </citation>
    <scope>NUCLEOTIDE SEQUENCE [LARGE SCALE GENOMIC DNA]</scope>
    <source>
        <strain evidence="3 4">Y3L14</strain>
    </source>
</reference>
<evidence type="ECO:0000259" key="2">
    <source>
        <dbReference type="Pfam" id="PF14028"/>
    </source>
</evidence>
<feature type="domain" description="Lantibiotic dehydratase N-terminal" evidence="1">
    <location>
        <begin position="28"/>
        <end position="214"/>
    </location>
</feature>
<dbReference type="Pfam" id="PF04738">
    <property type="entry name" value="Lant_dehydr_N"/>
    <property type="match status" value="2"/>
</dbReference>
<dbReference type="EMBL" id="SUKA01000005">
    <property type="protein sequence ID" value="TJY63729.1"/>
    <property type="molecule type" value="Genomic_DNA"/>
</dbReference>
<gene>
    <name evidence="3" type="ORF">FAZ19_15780</name>
</gene>
<comment type="caution">
    <text evidence="3">The sequence shown here is derived from an EMBL/GenBank/DDBJ whole genome shotgun (WGS) entry which is preliminary data.</text>
</comment>
<name>A0A4V5LXS1_9SPHI</name>
<dbReference type="AlphaFoldDB" id="A0A4V5LXS1"/>
<dbReference type="OrthoDB" id="1273722at2"/>
<protein>
    <recommendedName>
        <fullName evidence="5">Lantibiotic dehydratase</fullName>
    </recommendedName>
</protein>
<sequence>MKTEIKSTIIFRVPKCSTEATLEGSWNALKESIKISSTNFYELVADLAYEDISSATPEIQHTIWKYFNRSKYRATPYGTFAGVGIMDNKNSSNKPMIISEGQKEHSFPDWSQTEHLGRFGPLDAREFVLTNTSRYKAFGKTRYLLYENRKFHLSEIKVQKEVNHILRTCRKATPLSKLLEGSPDIPETLDLLLEMIQHQLVLTSEHPNIIGTDYFLRRQIPVQKKQPGYIISERPYISGTLPTRPLKHLPELANLLSLLRKKDKTTDLGKFIEKFRQRYDMKAVPLMEALDIEVGIGYGHLEDPEEAMVTSYLEKEENPIGLEDKLKGLLFGKKDLNNQPIDLSTLEFEGSEAVSLPNTLGVLCSLYDNDLVIEHIGGATVNSLAGRFSLIGGALHEYCRNMAELEQTANPDILFFDVGYAGEPDVDNVNRRAGIYDLQLSILSYDTSPAPLHLEDFMLSLRGNDLILFSKRLQKRLVPRIASAYNYGRSDLSVFRFLCDLQYQGITSDLSFSLSSLLPQGDYYPRINYKNIILSPAKWKVHYAHFVVDAEENEITNARKNLESLKLPRYLVSRTFDRTMTFDTDNNEDMGALLFILKKFRSITLEEGFIPQEPVVYDISGKPYHSQLLITLAHDKPLYKALPVRKSKPVPASQNFFLPGDNWLYLQLFVAPSLSNQLLVKHIKPYLKKNIEKISCWFFIRYNENGEHIRMRIRSKQPADYTHLFSAMTTVLEKATRKGLLQDVQVSTYRREMERYGMANMERVERYFQFDSSYVLDNIDFGALQMERYGKCVGFILFILPAYDKNTDAQTAFIDERSHSFCQEHRINADSYRMLNQQFGDFLKSVNIVESKLKDQWSVLKYELQLLLEPLDFEVKTSLLADILHMHFNRFFVLNQRTHEMQVYYFISKYLRYRKATGRYLFGEQSTILSV</sequence>
<dbReference type="InterPro" id="IPR006827">
    <property type="entry name" value="Lant_deHydtase_N"/>
</dbReference>
<proteinExistence type="predicted"/>
<evidence type="ECO:0000259" key="1">
    <source>
        <dbReference type="Pfam" id="PF04738"/>
    </source>
</evidence>
<dbReference type="Pfam" id="PF14028">
    <property type="entry name" value="Lant_dehydr_C"/>
    <property type="match status" value="1"/>
</dbReference>
<evidence type="ECO:0008006" key="5">
    <source>
        <dbReference type="Google" id="ProtNLM"/>
    </source>
</evidence>
<dbReference type="NCBIfam" id="TIGR03891">
    <property type="entry name" value="thiopep_ocin"/>
    <property type="match status" value="1"/>
</dbReference>
<dbReference type="Proteomes" id="UP000309872">
    <property type="component" value="Unassembled WGS sequence"/>
</dbReference>
<accession>A0A4V5LXS1</accession>
<evidence type="ECO:0000313" key="4">
    <source>
        <dbReference type="Proteomes" id="UP000309872"/>
    </source>
</evidence>
<evidence type="ECO:0000313" key="3">
    <source>
        <dbReference type="EMBL" id="TJY63729.1"/>
    </source>
</evidence>
<feature type="domain" description="Lantibiotic dehydratase N-terminal" evidence="1">
    <location>
        <begin position="240"/>
        <end position="590"/>
    </location>
</feature>
<dbReference type="RefSeq" id="WP_136821721.1">
    <property type="nucleotide sequence ID" value="NZ_BMJX01000005.1"/>
</dbReference>